<comment type="caution">
    <text evidence="1">The sequence shown here is derived from an EMBL/GenBank/DDBJ whole genome shotgun (WGS) entry which is preliminary data.</text>
</comment>
<dbReference type="AlphaFoldDB" id="A0A5C6ZZ14"/>
<evidence type="ECO:0000313" key="2">
    <source>
        <dbReference type="Proteomes" id="UP000321903"/>
    </source>
</evidence>
<accession>A0A5C6ZZ14</accession>
<dbReference type="RefSeq" id="WP_147224301.1">
    <property type="nucleotide sequence ID" value="NZ_CAJGYY010000001.1"/>
</dbReference>
<gene>
    <name evidence="1" type="ORF">ES754_11255</name>
</gene>
<evidence type="ECO:0000313" key="1">
    <source>
        <dbReference type="EMBL" id="TXD96205.1"/>
    </source>
</evidence>
<name>A0A5C6ZZ14_9GAMM</name>
<dbReference type="EMBL" id="VORZ01000004">
    <property type="protein sequence ID" value="TXD96205.1"/>
    <property type="molecule type" value="Genomic_DNA"/>
</dbReference>
<reference evidence="1 2" key="1">
    <citation type="submission" date="2019-08" db="EMBL/GenBank/DDBJ databases">
        <title>Genome sequence of Psychrobacter frigidicola ACAM304 (type strain).</title>
        <authorList>
            <person name="Bowman J.P."/>
        </authorList>
    </citation>
    <scope>NUCLEOTIDE SEQUENCE [LARGE SCALE GENOMIC DNA]</scope>
    <source>
        <strain evidence="1 2">ACAM 304</strain>
    </source>
</reference>
<organism evidence="1 2">
    <name type="scientific">Psychrobacter frigidicola</name>
    <dbReference type="NCBI Taxonomy" id="45611"/>
    <lineage>
        <taxon>Bacteria</taxon>
        <taxon>Pseudomonadati</taxon>
        <taxon>Pseudomonadota</taxon>
        <taxon>Gammaproteobacteria</taxon>
        <taxon>Moraxellales</taxon>
        <taxon>Moraxellaceae</taxon>
        <taxon>Psychrobacter</taxon>
    </lineage>
</organism>
<protein>
    <submittedName>
        <fullName evidence="1">Uncharacterized protein</fullName>
    </submittedName>
</protein>
<dbReference type="OrthoDB" id="6713157at2"/>
<keyword evidence="2" id="KW-1185">Reference proteome</keyword>
<proteinExistence type="predicted"/>
<dbReference type="Proteomes" id="UP000321903">
    <property type="component" value="Unassembled WGS sequence"/>
</dbReference>
<sequence length="302" mass="35199">MAYMFNNYDQKKYVEKKVMSLTDREAIWLRDYLADTINENFSGIEFINLKKNLLLELYEYKDFKKIIDESMICMGSSLTPEKYFQWLSGNLRAQIFSINVLQENRHHKSSIDNYDSSAMNNIYSFLDFLKFGDSFASLDNKADILTLNKIIWDTVSGEENYSKWLKGECVKQIEWAQNYLKDKGCYVEADIDNSNHSEIRSRVLASLDLIDHPVDIATSKNYEQSDGKILFISRMKKAWTQQKQRDEGKTKKPYHLPLTKETKGRLEKMAEVKGLSQTALLDILINSAYNLEFLDVDGNEIF</sequence>